<evidence type="ECO:0000256" key="2">
    <source>
        <dbReference type="ARBA" id="ARBA00009074"/>
    </source>
</evidence>
<feature type="transmembrane region" description="Helical" evidence="7">
    <location>
        <begin position="297"/>
        <end position="319"/>
    </location>
</feature>
<dbReference type="InterPro" id="IPR007749">
    <property type="entry name" value="DUF677"/>
</dbReference>
<evidence type="ECO:0000256" key="3">
    <source>
        <dbReference type="ARBA" id="ARBA00022692"/>
    </source>
</evidence>
<name>A0ABP0YAZ8_9ROSI</name>
<keyword evidence="9" id="KW-1185">Reference proteome</keyword>
<protein>
    <submittedName>
        <fullName evidence="8">Uncharacterized protein</fullName>
    </submittedName>
</protein>
<evidence type="ECO:0000256" key="4">
    <source>
        <dbReference type="ARBA" id="ARBA00022989"/>
    </source>
</evidence>
<comment type="subcellular location">
    <subcellularLocation>
        <location evidence="1">Membrane</location>
    </subcellularLocation>
</comment>
<organism evidence="8 9">
    <name type="scientific">Citrullus colocynthis</name>
    <name type="common">colocynth</name>
    <dbReference type="NCBI Taxonomy" id="252529"/>
    <lineage>
        <taxon>Eukaryota</taxon>
        <taxon>Viridiplantae</taxon>
        <taxon>Streptophyta</taxon>
        <taxon>Embryophyta</taxon>
        <taxon>Tracheophyta</taxon>
        <taxon>Spermatophyta</taxon>
        <taxon>Magnoliopsida</taxon>
        <taxon>eudicotyledons</taxon>
        <taxon>Gunneridae</taxon>
        <taxon>Pentapetalae</taxon>
        <taxon>rosids</taxon>
        <taxon>fabids</taxon>
        <taxon>Cucurbitales</taxon>
        <taxon>Cucurbitaceae</taxon>
        <taxon>Benincaseae</taxon>
        <taxon>Citrullus</taxon>
    </lineage>
</organism>
<keyword evidence="5 7" id="KW-0472">Membrane</keyword>
<sequence>MEISRKSPRHYQEGAARKKINKISPPSAHPCASSDTFYDSDPSDHSLIWDLTRFHRCPLGFFIWVSLDLFHSSFKLSQEMMGGQSSKNKSGGGGVSPPLPINNSHYAAALSSYEAECANNSDLQSFDVQVHERTNRALNSLANGVAVGSLSMDALMEVTDFLLEMNGDAVKIILESKEDVWNKELFSLVDAFFDNSLKTLEFCGALEESLRRTRDSQFIIKLAVRKFESDENGGDDERYVKTFEELKKFQEAGDPFGEEFVKLFQSLYKQHLSMFKKLQHQKKKLDKKYSNMKTWKTVSNVILVTAFASVLIFSVVAAAMSAPPVVIALAAALAVPMGPVGKWCNTLWNRYLNSIKVEKQLMSSMEGHSFIILKDFENIRLLVRRLSIQLGSLLQNANLGIREQGGMQLVIDEIKKNLEGFDETIEKLSVHAAKCSTDVTKARTVILQKIARQSNS</sequence>
<evidence type="ECO:0000256" key="5">
    <source>
        <dbReference type="ARBA" id="ARBA00023136"/>
    </source>
</evidence>
<accession>A0ABP0YAZ8</accession>
<evidence type="ECO:0000256" key="1">
    <source>
        <dbReference type="ARBA" id="ARBA00004370"/>
    </source>
</evidence>
<feature type="transmembrane region" description="Helical" evidence="7">
    <location>
        <begin position="325"/>
        <end position="344"/>
    </location>
</feature>
<evidence type="ECO:0000256" key="7">
    <source>
        <dbReference type="SAM" id="Phobius"/>
    </source>
</evidence>
<comment type="similarity">
    <text evidence="2">Belongs to the UPF0496 family.</text>
</comment>
<keyword evidence="4 7" id="KW-1133">Transmembrane helix</keyword>
<dbReference type="PANTHER" id="PTHR31113:SF32">
    <property type="entry name" value="UPF0496 PLANT-LIKE PROTEIN"/>
    <property type="match status" value="1"/>
</dbReference>
<proteinExistence type="inferred from homology"/>
<keyword evidence="3 7" id="KW-0812">Transmembrane</keyword>
<feature type="region of interest" description="Disordered" evidence="6">
    <location>
        <begin position="1"/>
        <end position="35"/>
    </location>
</feature>
<evidence type="ECO:0000313" key="8">
    <source>
        <dbReference type="EMBL" id="CAK9316296.1"/>
    </source>
</evidence>
<gene>
    <name evidence="8" type="ORF">CITCOLO1_LOCUS8156</name>
</gene>
<dbReference type="EMBL" id="OZ021736">
    <property type="protein sequence ID" value="CAK9316296.1"/>
    <property type="molecule type" value="Genomic_DNA"/>
</dbReference>
<dbReference type="Proteomes" id="UP001642487">
    <property type="component" value="Chromosome 2"/>
</dbReference>
<dbReference type="PANTHER" id="PTHR31113">
    <property type="entry name" value="UPF0496 PROTEIN 3-RELATED"/>
    <property type="match status" value="1"/>
</dbReference>
<evidence type="ECO:0000313" key="9">
    <source>
        <dbReference type="Proteomes" id="UP001642487"/>
    </source>
</evidence>
<evidence type="ECO:0000256" key="6">
    <source>
        <dbReference type="SAM" id="MobiDB-lite"/>
    </source>
</evidence>
<reference evidence="8 9" key="1">
    <citation type="submission" date="2024-03" db="EMBL/GenBank/DDBJ databases">
        <authorList>
            <person name="Gkanogiannis A."/>
            <person name="Becerra Lopez-Lavalle L."/>
        </authorList>
    </citation>
    <scope>NUCLEOTIDE SEQUENCE [LARGE SCALE GENOMIC DNA]</scope>
</reference>
<dbReference type="Pfam" id="PF05055">
    <property type="entry name" value="DUF677"/>
    <property type="match status" value="1"/>
</dbReference>